<sequence length="236" mass="25982">MSIVCFGDSLTQHGYDVAKRGWVAQLSHAYLRRLDVINRGYSGYTSRWVQPLVPMLSQWSPRLLVILFGSNDAMPPPSTRHVPIAEFRRNIEQILASIDLSATSVVLVTPPSLGVKLYEATNDDVGRTFESVKECADAVREIASAFSVPCADLWTAVEEGAKEIGGEMDGYDAYSYDGVHLSAGGNDLLFDVLMRTIRSQHPHLDPDSMPFTVPYYRDVDAALADGMDVTAAVLRK</sequence>
<dbReference type="EMBL" id="JANBVB010000541">
    <property type="protein sequence ID" value="KAJ2893451.1"/>
    <property type="molecule type" value="Genomic_DNA"/>
</dbReference>
<reference evidence="1" key="1">
    <citation type="submission" date="2022-07" db="EMBL/GenBank/DDBJ databases">
        <title>Phylogenomic reconstructions and comparative analyses of Kickxellomycotina fungi.</title>
        <authorList>
            <person name="Reynolds N.K."/>
            <person name="Stajich J.E."/>
            <person name="Barry K."/>
            <person name="Grigoriev I.V."/>
            <person name="Crous P."/>
            <person name="Smith M.E."/>
        </authorList>
    </citation>
    <scope>NUCLEOTIDE SEQUENCE</scope>
    <source>
        <strain evidence="1">CBS 190363</strain>
    </source>
</reference>
<protein>
    <submittedName>
        <fullName evidence="1">Isoamyl acetate-hydrolyzing esterase</fullName>
    </submittedName>
</protein>
<proteinExistence type="predicted"/>
<accession>A0ACC1M420</accession>
<evidence type="ECO:0000313" key="2">
    <source>
        <dbReference type="Proteomes" id="UP001139981"/>
    </source>
</evidence>
<dbReference type="Proteomes" id="UP001139981">
    <property type="component" value="Unassembled WGS sequence"/>
</dbReference>
<keyword evidence="2" id="KW-1185">Reference proteome</keyword>
<evidence type="ECO:0000313" key="1">
    <source>
        <dbReference type="EMBL" id="KAJ2893451.1"/>
    </source>
</evidence>
<organism evidence="1 2">
    <name type="scientific">Coemansia aciculifera</name>
    <dbReference type="NCBI Taxonomy" id="417176"/>
    <lineage>
        <taxon>Eukaryota</taxon>
        <taxon>Fungi</taxon>
        <taxon>Fungi incertae sedis</taxon>
        <taxon>Zoopagomycota</taxon>
        <taxon>Kickxellomycotina</taxon>
        <taxon>Kickxellomycetes</taxon>
        <taxon>Kickxellales</taxon>
        <taxon>Kickxellaceae</taxon>
        <taxon>Coemansia</taxon>
    </lineage>
</organism>
<gene>
    <name evidence="1" type="primary">IAH1_3</name>
    <name evidence="1" type="ORF">IWW38_002859</name>
</gene>
<comment type="caution">
    <text evidence="1">The sequence shown here is derived from an EMBL/GenBank/DDBJ whole genome shotgun (WGS) entry which is preliminary data.</text>
</comment>
<name>A0ACC1M420_9FUNG</name>